<reference evidence="2 3" key="1">
    <citation type="journal article" date="2012" name="ISME J.">
        <title>Genomic insights to SAR86, an abundant and uncultivated marine bacterial lineage.</title>
        <authorList>
            <person name="Dupont C.L."/>
            <person name="Rusch D.B."/>
            <person name="Yooseph S."/>
            <person name="Lombardo M.J."/>
            <person name="Richter R.A."/>
            <person name="Valas R."/>
            <person name="Novotny M."/>
            <person name="Yee-Greenbaum J."/>
            <person name="Selengut J.D."/>
            <person name="Haft D.H."/>
            <person name="Halpern A.L."/>
            <person name="Lasken R.S."/>
            <person name="Nealson K."/>
            <person name="Friedman R."/>
            <person name="Venter J.C."/>
        </authorList>
    </citation>
    <scope>NUCLEOTIDE SEQUENCE [LARGE SCALE GENOMIC DNA]</scope>
</reference>
<keyword evidence="2" id="KW-0675">Receptor</keyword>
<evidence type="ECO:0000313" key="2">
    <source>
        <dbReference type="EMBL" id="EJP72259.1"/>
    </source>
</evidence>
<dbReference type="InterPro" id="IPR039574">
    <property type="entry name" value="OGFr"/>
</dbReference>
<organism evidence="2 3">
    <name type="scientific">SAR86 cluster bacterium SAR86A</name>
    <dbReference type="NCBI Taxonomy" id="1123866"/>
    <lineage>
        <taxon>Bacteria</taxon>
        <taxon>Pseudomonadati</taxon>
        <taxon>Pseudomonadota</taxon>
        <taxon>Gammaproteobacteria</taxon>
        <taxon>SAR86 cluster</taxon>
    </lineage>
</organism>
<dbReference type="Proteomes" id="UP000010305">
    <property type="component" value="Unassembled WGS sequence"/>
</dbReference>
<protein>
    <submittedName>
        <fullName evidence="2">Opioid growth factor receptor</fullName>
    </submittedName>
</protein>
<evidence type="ECO:0000259" key="1">
    <source>
        <dbReference type="Pfam" id="PF04664"/>
    </source>
</evidence>
<proteinExistence type="predicted"/>
<sequence>MNFENFLTNIEPDYKNRFLNDIWNFTDEDIEHTHDFIQLLFPLNEQSESVFHGYCLNTKSSIINIKSNDLAKSNIVTSSKWFLSFLERNTHWRRKHDHNYLRITRIIKSLRLLVSDEEANKFYESFIELIDESLRSKINLTTLSYWENA</sequence>
<dbReference type="PANTHER" id="PTHR14015">
    <property type="entry name" value="OPIOID GROWTH FACTOR RECEPTOR OGFR ZETA-TYPE OPIOID RECEPTOR"/>
    <property type="match status" value="1"/>
</dbReference>
<evidence type="ECO:0000313" key="3">
    <source>
        <dbReference type="Proteomes" id="UP000010305"/>
    </source>
</evidence>
<accession>J4KS84</accession>
<dbReference type="PANTHER" id="PTHR14015:SF1">
    <property type="entry name" value="OPIOID GROWTH FACTOR RECEPTOR"/>
    <property type="match status" value="1"/>
</dbReference>
<dbReference type="GO" id="GO:0016020">
    <property type="term" value="C:membrane"/>
    <property type="evidence" value="ECO:0007669"/>
    <property type="project" value="InterPro"/>
</dbReference>
<dbReference type="GO" id="GO:0140625">
    <property type="term" value="F:opioid growth factor receptor activity"/>
    <property type="evidence" value="ECO:0007669"/>
    <property type="project" value="InterPro"/>
</dbReference>
<dbReference type="AlphaFoldDB" id="J4KS84"/>
<dbReference type="Pfam" id="PF04664">
    <property type="entry name" value="OGFr_N"/>
    <property type="match status" value="1"/>
</dbReference>
<dbReference type="EMBL" id="JH611156">
    <property type="protein sequence ID" value="EJP72259.1"/>
    <property type="molecule type" value="Genomic_DNA"/>
</dbReference>
<gene>
    <name evidence="2" type="ORF">NT01SARS_0756</name>
</gene>
<feature type="domain" description="Opioid growth factor receptor (OGFr) conserved" evidence="1">
    <location>
        <begin position="18"/>
        <end position="146"/>
    </location>
</feature>
<dbReference type="InterPro" id="IPR006757">
    <property type="entry name" value="OGF_rcpt"/>
</dbReference>
<dbReference type="HOGENOM" id="CLU_068726_1_0_6"/>
<dbReference type="STRING" id="1123866.NT01SARS_0756"/>
<name>J4KS84_9GAMM</name>